<dbReference type="Proteomes" id="UP000233248">
    <property type="component" value="Unassembled WGS sequence"/>
</dbReference>
<dbReference type="KEGG" id="ahs:AHALO_2375"/>
<comment type="caution">
    <text evidence="2">The sequence shown here is derived from an EMBL/GenBank/DDBJ whole genome shotgun (WGS) entry which is preliminary data.</text>
</comment>
<name>A0A2N1J579_9BACT</name>
<dbReference type="AlphaFoldDB" id="A0A2N1J579"/>
<evidence type="ECO:0000313" key="3">
    <source>
        <dbReference type="Proteomes" id="UP000233248"/>
    </source>
</evidence>
<keyword evidence="3" id="KW-1185">Reference proteome</keyword>
<keyword evidence="1" id="KW-0812">Transmembrane</keyword>
<proteinExistence type="predicted"/>
<keyword evidence="1" id="KW-1133">Transmembrane helix</keyword>
<feature type="transmembrane region" description="Helical" evidence="1">
    <location>
        <begin position="12"/>
        <end position="33"/>
    </location>
</feature>
<reference evidence="2 3" key="1">
    <citation type="submission" date="2017-09" db="EMBL/GenBank/DDBJ databases">
        <title>Genomics of the genus Arcobacter.</title>
        <authorList>
            <person name="Perez-Cataluna A."/>
            <person name="Figueras M.J."/>
            <person name="Salas-Masso N."/>
        </authorList>
    </citation>
    <scope>NUCLEOTIDE SEQUENCE [LARGE SCALE GENOMIC DNA]</scope>
    <source>
        <strain evidence="2 3">DSM 18005</strain>
    </source>
</reference>
<gene>
    <name evidence="2" type="ORF">CP960_02320</name>
</gene>
<keyword evidence="1" id="KW-0472">Membrane</keyword>
<protein>
    <submittedName>
        <fullName evidence="2">Uncharacterized protein</fullName>
    </submittedName>
</protein>
<organism evidence="2 3">
    <name type="scientific">Malaciobacter halophilus</name>
    <dbReference type="NCBI Taxonomy" id="197482"/>
    <lineage>
        <taxon>Bacteria</taxon>
        <taxon>Pseudomonadati</taxon>
        <taxon>Campylobacterota</taxon>
        <taxon>Epsilonproteobacteria</taxon>
        <taxon>Campylobacterales</taxon>
        <taxon>Arcobacteraceae</taxon>
        <taxon>Malaciobacter</taxon>
    </lineage>
</organism>
<dbReference type="OrthoDB" id="5365719at2"/>
<evidence type="ECO:0000256" key="1">
    <source>
        <dbReference type="SAM" id="Phobius"/>
    </source>
</evidence>
<accession>A0A2N1J579</accession>
<sequence>MQNDVRKLPKKSKIIIVVLALLAIICFLLLTYLKELKITGILNSLGYKQISNVTVINKLSVENKETRKKGTVYKVLFNNDKTNQECIGFLHKDSSDQYYEDFDCK</sequence>
<dbReference type="RefSeq" id="WP_101183626.1">
    <property type="nucleotide sequence ID" value="NZ_CP031218.1"/>
</dbReference>
<dbReference type="EMBL" id="NXIF01000008">
    <property type="protein sequence ID" value="PKI81728.1"/>
    <property type="molecule type" value="Genomic_DNA"/>
</dbReference>
<evidence type="ECO:0000313" key="2">
    <source>
        <dbReference type="EMBL" id="PKI81728.1"/>
    </source>
</evidence>